<keyword evidence="1" id="KW-1133">Transmembrane helix</keyword>
<name>Q1ZJT3_PHOAS</name>
<accession>Q1ZJT3</accession>
<evidence type="ECO:0000313" key="2">
    <source>
        <dbReference type="EMBL" id="EAS62439.1"/>
    </source>
</evidence>
<dbReference type="HOGENOM" id="CLU_2539622_0_0_6"/>
<keyword evidence="1" id="KW-0472">Membrane</keyword>
<organism evidence="2 3">
    <name type="scientific">Photobacterium angustum (strain S14 / CCUG 15956)</name>
    <name type="common">Vibrio sp. (strain S14 / CCUG 15956)</name>
    <dbReference type="NCBI Taxonomy" id="314292"/>
    <lineage>
        <taxon>Bacteria</taxon>
        <taxon>Pseudomonadati</taxon>
        <taxon>Pseudomonadota</taxon>
        <taxon>Gammaproteobacteria</taxon>
        <taxon>Vibrionales</taxon>
        <taxon>Vibrionaceae</taxon>
        <taxon>Photobacterium</taxon>
    </lineage>
</organism>
<gene>
    <name evidence="2" type="ORF">VAS14_00181</name>
</gene>
<evidence type="ECO:0000256" key="1">
    <source>
        <dbReference type="SAM" id="Phobius"/>
    </source>
</evidence>
<dbReference type="Proteomes" id="UP000001603">
    <property type="component" value="Unassembled WGS sequence"/>
</dbReference>
<sequence>MSCSDNQSTECLESVLSSAGLADYRAISLSIIVGISVVFALFVYKFIQDGIGKDQIDIAKAFKQSVFAIGFVMTFLILLPMII</sequence>
<keyword evidence="1" id="KW-0812">Transmembrane</keyword>
<proteinExistence type="predicted"/>
<dbReference type="AlphaFoldDB" id="Q1ZJT3"/>
<dbReference type="EMBL" id="AAOJ01000020">
    <property type="protein sequence ID" value="EAS62439.1"/>
    <property type="molecule type" value="Genomic_DNA"/>
</dbReference>
<comment type="caution">
    <text evidence="2">The sequence shown here is derived from an EMBL/GenBank/DDBJ whole genome shotgun (WGS) entry which is preliminary data.</text>
</comment>
<reference evidence="2 3" key="1">
    <citation type="journal article" date="2009" name="Proc. Natl. Acad. Sci. U.S.A.">
        <title>The genomic basis of trophic strategy in marine bacteria.</title>
        <authorList>
            <person name="Lauro F.M."/>
            <person name="McDougald D."/>
            <person name="Thomas T."/>
            <person name="Williams T.J."/>
            <person name="Egan S."/>
            <person name="Rice S."/>
            <person name="DeMaere M.Z."/>
            <person name="Ting L."/>
            <person name="Ertan H."/>
            <person name="Johnson J."/>
            <person name="Ferriera S."/>
            <person name="Lapidus A."/>
            <person name="Anderson I."/>
            <person name="Kyrpides N."/>
            <person name="Munk A.C."/>
            <person name="Detter C."/>
            <person name="Han C.S."/>
            <person name="Brown M.V."/>
            <person name="Robb F.T."/>
            <person name="Kjelleberg S."/>
            <person name="Cavicchioli R."/>
        </authorList>
    </citation>
    <scope>NUCLEOTIDE SEQUENCE [LARGE SCALE GENOMIC DNA]</scope>
    <source>
        <strain evidence="2 3">S14</strain>
    </source>
</reference>
<evidence type="ECO:0000313" key="3">
    <source>
        <dbReference type="Proteomes" id="UP000001603"/>
    </source>
</evidence>
<dbReference type="RefSeq" id="WP_005363277.1">
    <property type="nucleotide sequence ID" value="NZ_AAOJ01000020.1"/>
</dbReference>
<feature type="transmembrane region" description="Helical" evidence="1">
    <location>
        <begin position="24"/>
        <end position="44"/>
    </location>
</feature>
<feature type="transmembrane region" description="Helical" evidence="1">
    <location>
        <begin position="65"/>
        <end position="82"/>
    </location>
</feature>
<protein>
    <submittedName>
        <fullName evidence="2">Uncharacterized protein</fullName>
    </submittedName>
</protein>